<comment type="similarity">
    <text evidence="1 2">Belongs to the anti-sigma-factor antagonist family.</text>
</comment>
<evidence type="ECO:0000256" key="1">
    <source>
        <dbReference type="ARBA" id="ARBA00009013"/>
    </source>
</evidence>
<proteinExistence type="inferred from homology"/>
<dbReference type="PANTHER" id="PTHR33495">
    <property type="entry name" value="ANTI-SIGMA FACTOR ANTAGONIST TM_1081-RELATED-RELATED"/>
    <property type="match status" value="1"/>
</dbReference>
<dbReference type="CDD" id="cd07043">
    <property type="entry name" value="STAS_anti-anti-sigma_factors"/>
    <property type="match status" value="1"/>
</dbReference>
<evidence type="ECO:0000256" key="2">
    <source>
        <dbReference type="RuleBase" id="RU003749"/>
    </source>
</evidence>
<dbReference type="NCBIfam" id="TIGR00377">
    <property type="entry name" value="ant_ant_sig"/>
    <property type="match status" value="1"/>
</dbReference>
<reference evidence="4" key="1">
    <citation type="submission" date="2021-05" db="EMBL/GenBank/DDBJ databases">
        <title>Molecular characterization for Shewanella algae harboring chromosomal blaOXA-55-like strains isolated from clinical and environment sample.</title>
        <authorList>
            <person name="Ohama Y."/>
            <person name="Aoki K."/>
            <person name="Harada S."/>
            <person name="Moriya K."/>
            <person name="Ishii Y."/>
            <person name="Tateda K."/>
        </authorList>
    </citation>
    <scope>NUCLEOTIDE SEQUENCE</scope>
    <source>
        <strain evidence="4">JCM 11563</strain>
    </source>
</reference>
<dbReference type="InterPro" id="IPR002645">
    <property type="entry name" value="STAS_dom"/>
</dbReference>
<comment type="caution">
    <text evidence="4">The sequence shown here is derived from an EMBL/GenBank/DDBJ whole genome shotgun (WGS) entry which is preliminary data.</text>
</comment>
<evidence type="ECO:0000313" key="4">
    <source>
        <dbReference type="EMBL" id="GIU51735.1"/>
    </source>
</evidence>
<keyword evidence="5" id="KW-1185">Reference proteome</keyword>
<dbReference type="SUPFAM" id="SSF52091">
    <property type="entry name" value="SpoIIaa-like"/>
    <property type="match status" value="1"/>
</dbReference>
<gene>
    <name evidence="4" type="primary">spoIIAA</name>
    <name evidence="4" type="ORF">TUM4438_42400</name>
</gene>
<organism evidence="4 5">
    <name type="scientific">Shewanella sairae</name>
    <dbReference type="NCBI Taxonomy" id="190310"/>
    <lineage>
        <taxon>Bacteria</taxon>
        <taxon>Pseudomonadati</taxon>
        <taxon>Pseudomonadota</taxon>
        <taxon>Gammaproteobacteria</taxon>
        <taxon>Alteromonadales</taxon>
        <taxon>Shewanellaceae</taxon>
        <taxon>Shewanella</taxon>
    </lineage>
</organism>
<feature type="domain" description="STAS" evidence="3">
    <location>
        <begin position="14"/>
        <end position="110"/>
    </location>
</feature>
<dbReference type="Pfam" id="PF01740">
    <property type="entry name" value="STAS"/>
    <property type="match status" value="1"/>
</dbReference>
<dbReference type="EMBL" id="BPEY01000128">
    <property type="protein sequence ID" value="GIU51735.1"/>
    <property type="molecule type" value="Genomic_DNA"/>
</dbReference>
<evidence type="ECO:0000313" key="5">
    <source>
        <dbReference type="Proteomes" id="UP000887104"/>
    </source>
</evidence>
<dbReference type="InterPro" id="IPR003658">
    <property type="entry name" value="Anti-sigma_ant"/>
</dbReference>
<accession>A0ABQ4PQX6</accession>
<sequence>MTFSQLPQSNACKVVLPAEVVMAHTPTLRAAILQQINSGMTQLIIDLHKVDYIDSSGLSVLISALKKLEQVNGDIVLLSPTAGVRSLIELTRLHQVFAIYEDEQAAIEYICNESFEESLSI</sequence>
<evidence type="ECO:0000259" key="3">
    <source>
        <dbReference type="PROSITE" id="PS50801"/>
    </source>
</evidence>
<protein>
    <recommendedName>
        <fullName evidence="2">Anti-sigma factor antagonist</fullName>
    </recommendedName>
</protein>
<name>A0ABQ4PQX6_9GAMM</name>
<dbReference type="RefSeq" id="WP_220783201.1">
    <property type="nucleotide sequence ID" value="NZ_BPEY01000128.1"/>
</dbReference>
<dbReference type="Proteomes" id="UP000887104">
    <property type="component" value="Unassembled WGS sequence"/>
</dbReference>
<dbReference type="PROSITE" id="PS50801">
    <property type="entry name" value="STAS"/>
    <property type="match status" value="1"/>
</dbReference>
<dbReference type="InterPro" id="IPR036513">
    <property type="entry name" value="STAS_dom_sf"/>
</dbReference>
<dbReference type="Gene3D" id="3.30.750.24">
    <property type="entry name" value="STAS domain"/>
    <property type="match status" value="1"/>
</dbReference>